<comment type="caution">
    <text evidence="1">The sequence shown here is derived from an EMBL/GenBank/DDBJ whole genome shotgun (WGS) entry which is preliminary data.</text>
</comment>
<dbReference type="EMBL" id="NTFS01000484">
    <property type="protein sequence ID" value="PAX51059.1"/>
    <property type="molecule type" value="Genomic_DNA"/>
</dbReference>
<organism evidence="1 2">
    <name type="scientific">Brunnivagina elsteri CCALA 953</name>
    <dbReference type="NCBI Taxonomy" id="987040"/>
    <lineage>
        <taxon>Bacteria</taxon>
        <taxon>Bacillati</taxon>
        <taxon>Cyanobacteriota</taxon>
        <taxon>Cyanophyceae</taxon>
        <taxon>Nostocales</taxon>
        <taxon>Calotrichaceae</taxon>
        <taxon>Brunnivagina</taxon>
    </lineage>
</organism>
<proteinExistence type="predicted"/>
<protein>
    <recommendedName>
        <fullName evidence="3">ISKra4 family transposase</fullName>
    </recommendedName>
</protein>
<dbReference type="AlphaFoldDB" id="A0A2A2TCB7"/>
<dbReference type="OrthoDB" id="443406at2"/>
<accession>A0A2A2TCB7</accession>
<reference evidence="1 2" key="1">
    <citation type="submission" date="2017-08" db="EMBL/GenBank/DDBJ databases">
        <title>Draft genome sequence of filamentous cyanobacterium Calothrix elsteri CCALA 953.</title>
        <authorList>
            <person name="Gagunashvili A.N."/>
            <person name="Elster J."/>
            <person name="Andresson O.S."/>
        </authorList>
    </citation>
    <scope>NUCLEOTIDE SEQUENCE [LARGE SCALE GENOMIC DNA]</scope>
    <source>
        <strain evidence="1 2">CCALA 953</strain>
    </source>
</reference>
<evidence type="ECO:0008006" key="3">
    <source>
        <dbReference type="Google" id="ProtNLM"/>
    </source>
</evidence>
<keyword evidence="2" id="KW-1185">Reference proteome</keyword>
<evidence type="ECO:0000313" key="2">
    <source>
        <dbReference type="Proteomes" id="UP000218238"/>
    </source>
</evidence>
<sequence>MSISANTQQRIVQRYEFSEIGCEQEIEEISVDGGKVRLRTEQKGEPCIWKDYKAICINQEIKVARLGENEALIDWVNQQHLAEPLTCLGDGHPGIWKIIRQFNCPGERREILDWFHLIENLHKVGGSLKRLKTAETFLWQGKVDETLVFSWCEKPGF</sequence>
<name>A0A2A2TCB7_9CYAN</name>
<gene>
    <name evidence="1" type="ORF">CK510_26885</name>
</gene>
<evidence type="ECO:0000313" key="1">
    <source>
        <dbReference type="EMBL" id="PAX51059.1"/>
    </source>
</evidence>
<dbReference type="Proteomes" id="UP000218238">
    <property type="component" value="Unassembled WGS sequence"/>
</dbReference>